<dbReference type="AlphaFoldDB" id="A0A382QHC7"/>
<gene>
    <name evidence="2" type="ORF">METZ01_LOCUS336946</name>
</gene>
<protein>
    <submittedName>
        <fullName evidence="2">Uncharacterized protein</fullName>
    </submittedName>
</protein>
<sequence length="98" mass="10554">VACSPFWAGRPTAPLQVDSLVDSLTVDPVLVLELDGALQAARWRWLRALDESAAGRYDGAREELDQAYYTLAAVDDNPNLEGTLGGRDPQAKVDAVAQ</sequence>
<evidence type="ECO:0000313" key="2">
    <source>
        <dbReference type="EMBL" id="SVC84092.1"/>
    </source>
</evidence>
<reference evidence="2" key="1">
    <citation type="submission" date="2018-05" db="EMBL/GenBank/DDBJ databases">
        <authorList>
            <person name="Lanie J.A."/>
            <person name="Ng W.-L."/>
            <person name="Kazmierczak K.M."/>
            <person name="Andrzejewski T.M."/>
            <person name="Davidsen T.M."/>
            <person name="Wayne K.J."/>
            <person name="Tettelin H."/>
            <person name="Glass J.I."/>
            <person name="Rusch D."/>
            <person name="Podicherti R."/>
            <person name="Tsui H.-C.T."/>
            <person name="Winkler M.E."/>
        </authorList>
    </citation>
    <scope>NUCLEOTIDE SEQUENCE</scope>
</reference>
<proteinExistence type="predicted"/>
<evidence type="ECO:0000256" key="1">
    <source>
        <dbReference type="SAM" id="MobiDB-lite"/>
    </source>
</evidence>
<name>A0A382QHC7_9ZZZZ</name>
<organism evidence="2">
    <name type="scientific">marine metagenome</name>
    <dbReference type="NCBI Taxonomy" id="408172"/>
    <lineage>
        <taxon>unclassified sequences</taxon>
        <taxon>metagenomes</taxon>
        <taxon>ecological metagenomes</taxon>
    </lineage>
</organism>
<feature type="non-terminal residue" evidence="2">
    <location>
        <position position="98"/>
    </location>
</feature>
<feature type="region of interest" description="Disordered" evidence="1">
    <location>
        <begin position="79"/>
        <end position="98"/>
    </location>
</feature>
<accession>A0A382QHC7</accession>
<feature type="non-terminal residue" evidence="2">
    <location>
        <position position="1"/>
    </location>
</feature>
<dbReference type="EMBL" id="UINC01114055">
    <property type="protein sequence ID" value="SVC84092.1"/>
    <property type="molecule type" value="Genomic_DNA"/>
</dbReference>